<evidence type="ECO:0000313" key="5">
    <source>
        <dbReference type="EMBL" id="MFC0081634.1"/>
    </source>
</evidence>
<accession>A0ABV6C1S7</accession>
<dbReference type="PANTHER" id="PTHR34654">
    <property type="entry name" value="UPF0109 PROTEIN SCO5592"/>
    <property type="match status" value="1"/>
</dbReference>
<protein>
    <recommendedName>
        <fullName evidence="3">RNA-binding protein KhpA</fullName>
    </recommendedName>
    <alternativeName>
        <fullName evidence="3">KH-domain protein A</fullName>
    </alternativeName>
</protein>
<comment type="similarity">
    <text evidence="3">Belongs to the KhpA RNA-binding protein family.</text>
</comment>
<feature type="compositionally biased region" description="Low complexity" evidence="4">
    <location>
        <begin position="20"/>
        <end position="31"/>
    </location>
</feature>
<dbReference type="CDD" id="cd22533">
    <property type="entry name" value="KH-II_YlqC-like"/>
    <property type="match status" value="1"/>
</dbReference>
<dbReference type="InterPro" id="IPR009019">
    <property type="entry name" value="KH_sf_prok-type"/>
</dbReference>
<comment type="function">
    <text evidence="3">A probable RNA-binding protein.</text>
</comment>
<dbReference type="InterPro" id="IPR015946">
    <property type="entry name" value="KH_dom-like_a/b"/>
</dbReference>
<evidence type="ECO:0000256" key="4">
    <source>
        <dbReference type="SAM" id="MobiDB-lite"/>
    </source>
</evidence>
<dbReference type="Gene3D" id="3.30.300.20">
    <property type="match status" value="1"/>
</dbReference>
<dbReference type="Pfam" id="PF13083">
    <property type="entry name" value="KH_KhpA-B"/>
    <property type="match status" value="1"/>
</dbReference>
<feature type="region of interest" description="Disordered" evidence="4">
    <location>
        <begin position="1"/>
        <end position="35"/>
    </location>
</feature>
<comment type="caution">
    <text evidence="5">The sequence shown here is derived from an EMBL/GenBank/DDBJ whole genome shotgun (WGS) entry which is preliminary data.</text>
</comment>
<dbReference type="HAMAP" id="MF_00088">
    <property type="entry name" value="KhpA"/>
    <property type="match status" value="1"/>
</dbReference>
<name>A0ABV6C1S7_9ACTN</name>
<evidence type="ECO:0000313" key="6">
    <source>
        <dbReference type="Proteomes" id="UP001589788"/>
    </source>
</evidence>
<reference evidence="5 6" key="1">
    <citation type="submission" date="2024-09" db="EMBL/GenBank/DDBJ databases">
        <authorList>
            <person name="Sun Q."/>
            <person name="Mori K."/>
        </authorList>
    </citation>
    <scope>NUCLEOTIDE SEQUENCE [LARGE SCALE GENOMIC DNA]</scope>
    <source>
        <strain evidence="5 6">JCM 15389</strain>
    </source>
</reference>
<evidence type="ECO:0000256" key="2">
    <source>
        <dbReference type="ARBA" id="ARBA00022884"/>
    </source>
</evidence>
<sequence length="111" mass="11702">MSDPSVSPASVDGQQPVEAPAPGSPSGQPGRSRAEATLRYLVEQLADHPEEIRVEADHDAAGARFRVQVGPGDMGRVIGRRGRTAQAIRTVVRVAGARDGVSATSVEFEDR</sequence>
<dbReference type="PANTHER" id="PTHR34654:SF1">
    <property type="entry name" value="RNA-BINDING PROTEIN KHPA"/>
    <property type="match status" value="1"/>
</dbReference>
<dbReference type="InterPro" id="IPR020627">
    <property type="entry name" value="KhpA"/>
</dbReference>
<evidence type="ECO:0000256" key="1">
    <source>
        <dbReference type="ARBA" id="ARBA00022490"/>
    </source>
</evidence>
<dbReference type="SUPFAM" id="SSF54814">
    <property type="entry name" value="Prokaryotic type KH domain (KH-domain type II)"/>
    <property type="match status" value="1"/>
</dbReference>
<dbReference type="RefSeq" id="WP_377788923.1">
    <property type="nucleotide sequence ID" value="NZ_JBHLYQ010000040.1"/>
</dbReference>
<dbReference type="EMBL" id="JBHLYQ010000040">
    <property type="protein sequence ID" value="MFC0081634.1"/>
    <property type="molecule type" value="Genomic_DNA"/>
</dbReference>
<proteinExistence type="inferred from homology"/>
<keyword evidence="6" id="KW-1185">Reference proteome</keyword>
<comment type="subcellular location">
    <subcellularLocation>
        <location evidence="3">Cytoplasm</location>
    </subcellularLocation>
</comment>
<gene>
    <name evidence="3" type="primary">khpA</name>
    <name evidence="5" type="ORF">ACFFRE_05675</name>
</gene>
<keyword evidence="1 3" id="KW-0963">Cytoplasm</keyword>
<keyword evidence="2 3" id="KW-0694">RNA-binding</keyword>
<evidence type="ECO:0000256" key="3">
    <source>
        <dbReference type="HAMAP-Rule" id="MF_00088"/>
    </source>
</evidence>
<dbReference type="Proteomes" id="UP001589788">
    <property type="component" value="Unassembled WGS sequence"/>
</dbReference>
<organism evidence="5 6">
    <name type="scientific">Aciditerrimonas ferrireducens</name>
    <dbReference type="NCBI Taxonomy" id="667306"/>
    <lineage>
        <taxon>Bacteria</taxon>
        <taxon>Bacillati</taxon>
        <taxon>Actinomycetota</taxon>
        <taxon>Acidimicrobiia</taxon>
        <taxon>Acidimicrobiales</taxon>
        <taxon>Acidimicrobiaceae</taxon>
        <taxon>Aciditerrimonas</taxon>
    </lineage>
</organism>